<proteinExistence type="predicted"/>
<reference evidence="3" key="1">
    <citation type="submission" date="2023-07" db="EMBL/GenBank/DDBJ databases">
        <title>Conexibacter stalactiti sp. nov., isolated from stalactites in a lava cave and emended description of the genus Conexibacter.</title>
        <authorList>
            <person name="Lee S.D."/>
        </authorList>
    </citation>
    <scope>NUCLEOTIDE SEQUENCE [LARGE SCALE GENOMIC DNA]</scope>
    <source>
        <strain evidence="3">KCTC 39840</strain>
    </source>
</reference>
<name>A0ABU4HTD2_9ACTN</name>
<evidence type="ECO:0000256" key="1">
    <source>
        <dbReference type="SAM" id="SignalP"/>
    </source>
</evidence>
<keyword evidence="3" id="KW-1185">Reference proteome</keyword>
<evidence type="ECO:0000313" key="3">
    <source>
        <dbReference type="Proteomes" id="UP001284601"/>
    </source>
</evidence>
<comment type="caution">
    <text evidence="2">The sequence shown here is derived from an EMBL/GenBank/DDBJ whole genome shotgun (WGS) entry which is preliminary data.</text>
</comment>
<accession>A0ABU4HTD2</accession>
<keyword evidence="1" id="KW-0732">Signal</keyword>
<dbReference type="Proteomes" id="UP001284601">
    <property type="component" value="Unassembled WGS sequence"/>
</dbReference>
<evidence type="ECO:0008006" key="4">
    <source>
        <dbReference type="Google" id="ProtNLM"/>
    </source>
</evidence>
<evidence type="ECO:0000313" key="2">
    <source>
        <dbReference type="EMBL" id="MDW5596454.1"/>
    </source>
</evidence>
<protein>
    <recommendedName>
        <fullName evidence="4">DUF4142 domain-containing protein</fullName>
    </recommendedName>
</protein>
<feature type="signal peptide" evidence="1">
    <location>
        <begin position="1"/>
        <end position="28"/>
    </location>
</feature>
<organism evidence="2 3">
    <name type="scientific">Conexibacter stalactiti</name>
    <dbReference type="NCBI Taxonomy" id="1940611"/>
    <lineage>
        <taxon>Bacteria</taxon>
        <taxon>Bacillati</taxon>
        <taxon>Actinomycetota</taxon>
        <taxon>Thermoleophilia</taxon>
        <taxon>Solirubrobacterales</taxon>
        <taxon>Conexibacteraceae</taxon>
        <taxon>Conexibacter</taxon>
    </lineage>
</organism>
<dbReference type="EMBL" id="JAWSTH010000056">
    <property type="protein sequence ID" value="MDW5596454.1"/>
    <property type="molecule type" value="Genomic_DNA"/>
</dbReference>
<feature type="chain" id="PRO_5047140758" description="DUF4142 domain-containing protein" evidence="1">
    <location>
        <begin position="29"/>
        <end position="165"/>
    </location>
</feature>
<gene>
    <name evidence="2" type="ORF">R7226_19055</name>
</gene>
<sequence length="165" mass="17805">MSRTRLAPLTLIATVLAAALLLPAAARADDRSFATTAIDQAGRLARYESATGTALTRVDRRGRAAIPAARRAVQATRNQIDKALRPLRGESTSTADGARIKRRFVALLVAEKKTYGTVDRSLAAFQRGEVSTGNELQRRAKASIAKIRKQAMRLAPALRRLVEGA</sequence>
<reference evidence="2 3" key="2">
    <citation type="submission" date="2023-10" db="EMBL/GenBank/DDBJ databases">
        <authorList>
            <person name="Han X.F."/>
        </authorList>
    </citation>
    <scope>NUCLEOTIDE SEQUENCE [LARGE SCALE GENOMIC DNA]</scope>
    <source>
        <strain evidence="2 3">KCTC 39840</strain>
    </source>
</reference>
<dbReference type="RefSeq" id="WP_318598840.1">
    <property type="nucleotide sequence ID" value="NZ_JAWSTH010000056.1"/>
</dbReference>